<reference evidence="1" key="1">
    <citation type="submission" date="2021-06" db="EMBL/GenBank/DDBJ databases">
        <authorList>
            <person name="Kallberg Y."/>
            <person name="Tangrot J."/>
            <person name="Rosling A."/>
        </authorList>
    </citation>
    <scope>NUCLEOTIDE SEQUENCE</scope>
    <source>
        <strain evidence="1">87-6 pot B 2015</strain>
    </source>
</reference>
<name>A0A9N9IC47_FUNMO</name>
<accession>A0A9N9IC47</accession>
<dbReference type="Gene3D" id="1.25.40.10">
    <property type="entry name" value="Tetratricopeptide repeat domain"/>
    <property type="match status" value="1"/>
</dbReference>
<protein>
    <submittedName>
        <fullName evidence="1">10294_t:CDS:1</fullName>
    </submittedName>
</protein>
<dbReference type="Proteomes" id="UP000789375">
    <property type="component" value="Unassembled WGS sequence"/>
</dbReference>
<dbReference type="EMBL" id="CAJVPP010016408">
    <property type="protein sequence ID" value="CAG8729512.1"/>
    <property type="molecule type" value="Genomic_DNA"/>
</dbReference>
<dbReference type="InterPro" id="IPR011990">
    <property type="entry name" value="TPR-like_helical_dom_sf"/>
</dbReference>
<evidence type="ECO:0000313" key="1">
    <source>
        <dbReference type="EMBL" id="CAG8729512.1"/>
    </source>
</evidence>
<sequence>LGQSYILKTIIESDEEQIMEAYDKGLECLKQAYKLDPDNENLREQLETLGALIKDDNVEYFG</sequence>
<evidence type="ECO:0000313" key="2">
    <source>
        <dbReference type="Proteomes" id="UP000789375"/>
    </source>
</evidence>
<keyword evidence="2" id="KW-1185">Reference proteome</keyword>
<feature type="non-terminal residue" evidence="1">
    <location>
        <position position="1"/>
    </location>
</feature>
<proteinExistence type="predicted"/>
<comment type="caution">
    <text evidence="1">The sequence shown here is derived from an EMBL/GenBank/DDBJ whole genome shotgun (WGS) entry which is preliminary data.</text>
</comment>
<dbReference type="AlphaFoldDB" id="A0A9N9IC47"/>
<gene>
    <name evidence="1" type="ORF">FMOSSE_LOCUS15574</name>
</gene>
<organism evidence="1 2">
    <name type="scientific">Funneliformis mosseae</name>
    <name type="common">Endomycorrhizal fungus</name>
    <name type="synonym">Glomus mosseae</name>
    <dbReference type="NCBI Taxonomy" id="27381"/>
    <lineage>
        <taxon>Eukaryota</taxon>
        <taxon>Fungi</taxon>
        <taxon>Fungi incertae sedis</taxon>
        <taxon>Mucoromycota</taxon>
        <taxon>Glomeromycotina</taxon>
        <taxon>Glomeromycetes</taxon>
        <taxon>Glomerales</taxon>
        <taxon>Glomeraceae</taxon>
        <taxon>Funneliformis</taxon>
    </lineage>
</organism>